<evidence type="ECO:0000256" key="1">
    <source>
        <dbReference type="SAM" id="MobiDB-lite"/>
    </source>
</evidence>
<evidence type="ECO:0000313" key="2">
    <source>
        <dbReference type="Ensembl" id="ENSNFUP00015017452.1"/>
    </source>
</evidence>
<dbReference type="GO" id="GO:0048812">
    <property type="term" value="P:neuron projection morphogenesis"/>
    <property type="evidence" value="ECO:0007669"/>
    <property type="project" value="TreeGrafter"/>
</dbReference>
<name>A0A8C6LEB4_NOTFU</name>
<feature type="compositionally biased region" description="Basic and acidic residues" evidence="1">
    <location>
        <begin position="734"/>
        <end position="745"/>
    </location>
</feature>
<sequence>MVNGLYLYSAFCGSTTPHIHTCAHIHDYFNSLTKNGKCLVCCCFRYLGMWALVWMFCKHSFYLSKQITCFTLSFYKVKLNAQLIYKTMTHLKLCTTHYHHYHFVTQSNTSSLMFFLLQICADSKLRPSFLTDKAMEPAIKYINKKFPNIDFRGNNNNLTNIQRQKSDILGATSSYYDSFMDVIEFRDHVYELLNTIDACQCFFDISLNFEFTKNYLDLIITYTSVIITLSRIDDKKVLVGMFNCAHEMTNGCSDPSYPRLGQMFVEYEHPWKKLTEEFGPHTRSVTAALLSLKMVYPRRNLPAEQWRSAQLLNLLNAPATMMDPACCDTMACEYLPLDVMERWIIIGFLLCHNSLNSNQASLELWKMGLRSGIYLTLIRDEVLNIHKVSEDLLDSFKGYHKRIADIKECREHVLANCGAMHRERRNFLRGALKELCKVLEDEPGLLGPKALFVFMALSFSRDEVLWLVRHSENMPKIKMPEDYNDNQMAELLFCMEKLRGLMKKHSHVVQRYHVQYLAQFDALLLNDTIQNMYVCPEEESVLFSSFVSTLSALSIKQVENKEEFDFRALRMDWLRLQAYTSVAKALLPMKDYTDLPKVMNLIQFHTRMVDSLEDMLHETSELSILCFYPRVFEKMFNQSSEEMPMKRYLMSFPLACSHFSQCAHTLCPEEADILEKRSLSLCVTFLDQIAKQTSGVMLEICAEQRNLNDQLLPKHCAETISAARHRKQKKQLPKNKEVQKEKPGAESLRKNRIIETNMDKLHLTLTELSSSYTLCTDFTVFNHIVVPTEFLLSHLEMRLSEIILKMINYNQTTQEIARPTDLLAGIRTYTTSLHNLSCYINVDITRLMKNVLLQQTQPLDSNGGPTITHLYTTWYLEALLRQASGTLIVHCPTMQCFVSQTTDSELTFRAEEFSDVSELQALAELIGPYGMKFLGENLMWHITSQVSELKKMVIENMDVLVQMKNNFDKPEEMTILKKRLTGGENVLKRTTIIGVILSFRLMVQDCLQDILGKHCPFLLKPIKCLRDFITPDADIQVTLNVFELASAAGLKCNIDPDLVVAIRNMKTDNTSSEEEHKISRLLLIYIAVSLPILALDPNSFYNQVHGGHNNNIHCLATAINQLAAAMFTVQNKNIEQQLKEFLLLASSTLLQLGQNVEKVEVKNRESVYLLLDMIVEESPFLSQDMLESCFPYVLLRNAYREVHKAFVITVT</sequence>
<protein>
    <submittedName>
        <fullName evidence="2">NCK associated protein 1 like</fullName>
    </submittedName>
</protein>
<dbReference type="GO" id="GO:0016477">
    <property type="term" value="P:cell migration"/>
    <property type="evidence" value="ECO:0007669"/>
    <property type="project" value="TreeGrafter"/>
</dbReference>
<dbReference type="PANTHER" id="PTHR12093:SF9">
    <property type="entry name" value="NCK-ASSOCIATED PROTEIN 1-LIKE"/>
    <property type="match status" value="1"/>
</dbReference>
<dbReference type="GO" id="GO:0030866">
    <property type="term" value="P:cortical actin cytoskeleton organization"/>
    <property type="evidence" value="ECO:0007669"/>
    <property type="project" value="TreeGrafter"/>
</dbReference>
<organism evidence="2 3">
    <name type="scientific">Nothobranchius furzeri</name>
    <name type="common">Turquoise killifish</name>
    <dbReference type="NCBI Taxonomy" id="105023"/>
    <lineage>
        <taxon>Eukaryota</taxon>
        <taxon>Metazoa</taxon>
        <taxon>Chordata</taxon>
        <taxon>Craniata</taxon>
        <taxon>Vertebrata</taxon>
        <taxon>Euteleostomi</taxon>
        <taxon>Actinopterygii</taxon>
        <taxon>Neopterygii</taxon>
        <taxon>Teleostei</taxon>
        <taxon>Neoteleostei</taxon>
        <taxon>Acanthomorphata</taxon>
        <taxon>Ovalentaria</taxon>
        <taxon>Atherinomorphae</taxon>
        <taxon>Cyprinodontiformes</taxon>
        <taxon>Nothobranchiidae</taxon>
        <taxon>Nothobranchius</taxon>
    </lineage>
</organism>
<dbReference type="Proteomes" id="UP000694548">
    <property type="component" value="Chromosome sgr10"/>
</dbReference>
<dbReference type="GeneTree" id="ENSGT00390000016619"/>
<proteinExistence type="predicted"/>
<dbReference type="AlphaFoldDB" id="A0A8C6LEB4"/>
<keyword evidence="3" id="KW-1185">Reference proteome</keyword>
<gene>
    <name evidence="2" type="primary">NCKAP1L</name>
    <name evidence="2" type="synonym">nckap1l</name>
</gene>
<feature type="region of interest" description="Disordered" evidence="1">
    <location>
        <begin position="724"/>
        <end position="745"/>
    </location>
</feature>
<reference evidence="2" key="2">
    <citation type="submission" date="2025-08" db="UniProtKB">
        <authorList>
            <consortium name="Ensembl"/>
        </authorList>
    </citation>
    <scope>IDENTIFICATION</scope>
</reference>
<reference evidence="2" key="3">
    <citation type="submission" date="2025-09" db="UniProtKB">
        <authorList>
            <consortium name="Ensembl"/>
        </authorList>
    </citation>
    <scope>IDENTIFICATION</scope>
</reference>
<feature type="compositionally biased region" description="Basic residues" evidence="1">
    <location>
        <begin position="724"/>
        <end position="733"/>
    </location>
</feature>
<reference evidence="2" key="1">
    <citation type="submission" date="2014-08" db="EMBL/GenBank/DDBJ databases">
        <authorList>
            <person name="Senf B."/>
            <person name="Petzold A."/>
            <person name="Downie B.R."/>
            <person name="Koch P."/>
            <person name="Platzer M."/>
        </authorList>
    </citation>
    <scope>NUCLEOTIDE SEQUENCE [LARGE SCALE GENOMIC DNA]</scope>
    <source>
        <strain evidence="2">GRZ</strain>
    </source>
</reference>
<dbReference type="Ensembl" id="ENSNFUT00015018254.1">
    <property type="protein sequence ID" value="ENSNFUP00015017452.1"/>
    <property type="gene ID" value="ENSNFUG00015007752.1"/>
</dbReference>
<dbReference type="GO" id="GO:0030031">
    <property type="term" value="P:cell projection assembly"/>
    <property type="evidence" value="ECO:0007669"/>
    <property type="project" value="TreeGrafter"/>
</dbReference>
<accession>A0A8C6LEB4</accession>
<evidence type="ECO:0000313" key="3">
    <source>
        <dbReference type="Proteomes" id="UP000694548"/>
    </source>
</evidence>
<dbReference type="GO" id="GO:0031209">
    <property type="term" value="C:SCAR complex"/>
    <property type="evidence" value="ECO:0007669"/>
    <property type="project" value="TreeGrafter"/>
</dbReference>
<dbReference type="Pfam" id="PF09735">
    <property type="entry name" value="Nckap1"/>
    <property type="match status" value="1"/>
</dbReference>
<dbReference type="PANTHER" id="PTHR12093">
    <property type="entry name" value="NCK-ASSOCIATED PROTEIN 1"/>
    <property type="match status" value="1"/>
</dbReference>
<dbReference type="InterPro" id="IPR019137">
    <property type="entry name" value="Nck-associated_protein-1"/>
</dbReference>